<keyword evidence="3 5" id="KW-1133">Transmembrane helix</keyword>
<dbReference type="PANTHER" id="PTHR30371:SF0">
    <property type="entry name" value="SEC-INDEPENDENT PROTEIN TRANSLOCASE PROTEIN TATC, CHLOROPLASTIC-RELATED"/>
    <property type="match status" value="1"/>
</dbReference>
<evidence type="ECO:0000256" key="5">
    <source>
        <dbReference type="HAMAP-Rule" id="MF_00902"/>
    </source>
</evidence>
<comment type="function">
    <text evidence="5">Part of the twin-arginine translocation (Tat) system that transports large folded proteins containing a characteristic twin-arginine motif in their signal peptide across membranes.</text>
</comment>
<dbReference type="PRINTS" id="PR01840">
    <property type="entry name" value="TATCFAMILY"/>
</dbReference>
<gene>
    <name evidence="5 6" type="primary">tatC</name>
    <name evidence="6" type="ORF">WMO23_01750</name>
</gene>
<dbReference type="PANTHER" id="PTHR30371">
    <property type="entry name" value="SEC-INDEPENDENT PROTEIN TRANSLOCASE PROTEIN TATC"/>
    <property type="match status" value="1"/>
</dbReference>
<feature type="transmembrane region" description="Helical" evidence="5">
    <location>
        <begin position="60"/>
        <end position="87"/>
    </location>
</feature>
<dbReference type="EMBL" id="JBBMEU010000005">
    <property type="protein sequence ID" value="MEQ2421459.1"/>
    <property type="molecule type" value="Genomic_DNA"/>
</dbReference>
<keyword evidence="2 5" id="KW-0812">Transmembrane</keyword>
<feature type="transmembrane region" description="Helical" evidence="5">
    <location>
        <begin position="146"/>
        <end position="175"/>
    </location>
</feature>
<evidence type="ECO:0000256" key="1">
    <source>
        <dbReference type="ARBA" id="ARBA00004141"/>
    </source>
</evidence>
<evidence type="ECO:0000256" key="3">
    <source>
        <dbReference type="ARBA" id="ARBA00022989"/>
    </source>
</evidence>
<keyword evidence="5" id="KW-1003">Cell membrane</keyword>
<protein>
    <recommendedName>
        <fullName evidence="5">Sec-independent protein translocase protein TatC</fullName>
    </recommendedName>
</protein>
<organism evidence="6 7">
    <name type="scientific">Megasphaera intestinihominis</name>
    <dbReference type="NCBI Taxonomy" id="3133159"/>
    <lineage>
        <taxon>Bacteria</taxon>
        <taxon>Bacillati</taxon>
        <taxon>Bacillota</taxon>
        <taxon>Negativicutes</taxon>
        <taxon>Veillonellales</taxon>
        <taxon>Veillonellaceae</taxon>
        <taxon>Megasphaera</taxon>
    </lineage>
</organism>
<evidence type="ECO:0000256" key="2">
    <source>
        <dbReference type="ARBA" id="ARBA00022692"/>
    </source>
</evidence>
<keyword evidence="7" id="KW-1185">Reference proteome</keyword>
<keyword evidence="5" id="KW-0811">Translocation</keyword>
<proteinExistence type="inferred from homology"/>
<reference evidence="6 7" key="1">
    <citation type="submission" date="2024-03" db="EMBL/GenBank/DDBJ databases">
        <title>Human intestinal bacterial collection.</title>
        <authorList>
            <person name="Pauvert C."/>
            <person name="Hitch T.C.A."/>
            <person name="Clavel T."/>
        </authorList>
    </citation>
    <scope>NUCLEOTIDE SEQUENCE [LARGE SCALE GENOMIC DNA]</scope>
    <source>
        <strain evidence="6 7">CLA-AA-H81</strain>
    </source>
</reference>
<dbReference type="NCBIfam" id="TIGR00945">
    <property type="entry name" value="tatC"/>
    <property type="match status" value="1"/>
</dbReference>
<feature type="transmembrane region" description="Helical" evidence="5">
    <location>
        <begin position="211"/>
        <end position="229"/>
    </location>
</feature>
<feature type="transmembrane region" description="Helical" evidence="5">
    <location>
        <begin position="99"/>
        <end position="126"/>
    </location>
</feature>
<accession>A0ABV1CTI5</accession>
<dbReference type="RefSeq" id="WP_051132441.1">
    <property type="nucleotide sequence ID" value="NZ_JBBMEU010000005.1"/>
</dbReference>
<dbReference type="InterPro" id="IPR002033">
    <property type="entry name" value="TatC"/>
</dbReference>
<comment type="subcellular location">
    <subcellularLocation>
        <location evidence="5">Cell membrane</location>
        <topology evidence="5">Multi-pass membrane protein</topology>
    </subcellularLocation>
    <subcellularLocation>
        <location evidence="1">Membrane</location>
        <topology evidence="1">Multi-pass membrane protein</topology>
    </subcellularLocation>
</comment>
<keyword evidence="5" id="KW-0813">Transport</keyword>
<comment type="caution">
    <text evidence="6">The sequence shown here is derived from an EMBL/GenBank/DDBJ whole genome shotgun (WGS) entry which is preliminary data.</text>
</comment>
<sequence>MSEERAPITFHLEELRRRIIVCLVAWLVGSIISYIYAEDIIAVISAPAGKLYFLNPAEVFFSYIEIAAFAGFIGTLPIHCFEFWRFLRPALRGGEVKTALWFIPSALLLFYGGSAFAFFFVLPAAVQFFMDFATVSLQPMFSLSAYLSFFIAFLLPFALGFELPLVLLVLSRLGLVTVAMLKGKRRVFVILAFIFAGVVSPTTDMFTQTCIAVPMIVLYEGTIIIMRAINGRSRGNGEKGGET</sequence>
<feature type="transmembrane region" description="Helical" evidence="5">
    <location>
        <begin position="187"/>
        <end position="205"/>
    </location>
</feature>
<name>A0ABV1CTI5_9FIRM</name>
<evidence type="ECO:0000313" key="6">
    <source>
        <dbReference type="EMBL" id="MEQ2421459.1"/>
    </source>
</evidence>
<keyword evidence="5" id="KW-0653">Protein transport</keyword>
<dbReference type="HAMAP" id="MF_00902">
    <property type="entry name" value="TatC"/>
    <property type="match status" value="1"/>
</dbReference>
<dbReference type="Proteomes" id="UP001433088">
    <property type="component" value="Unassembled WGS sequence"/>
</dbReference>
<keyword evidence="4 5" id="KW-0472">Membrane</keyword>
<feature type="transmembrane region" description="Helical" evidence="5">
    <location>
        <begin position="20"/>
        <end position="37"/>
    </location>
</feature>
<dbReference type="Pfam" id="PF00902">
    <property type="entry name" value="TatC"/>
    <property type="match status" value="1"/>
</dbReference>
<evidence type="ECO:0000313" key="7">
    <source>
        <dbReference type="Proteomes" id="UP001433088"/>
    </source>
</evidence>
<comment type="subunit">
    <text evidence="5">Forms a complex with TatA.</text>
</comment>
<comment type="similarity">
    <text evidence="5">Belongs to the TatC family.</text>
</comment>
<evidence type="ECO:0000256" key="4">
    <source>
        <dbReference type="ARBA" id="ARBA00023136"/>
    </source>
</evidence>